<proteinExistence type="predicted"/>
<evidence type="ECO:0000313" key="2">
    <source>
        <dbReference type="Proteomes" id="UP000507470"/>
    </source>
</evidence>
<reference evidence="1 2" key="1">
    <citation type="submission" date="2020-06" db="EMBL/GenBank/DDBJ databases">
        <authorList>
            <person name="Li R."/>
            <person name="Bekaert M."/>
        </authorList>
    </citation>
    <scope>NUCLEOTIDE SEQUENCE [LARGE SCALE GENOMIC DNA]</scope>
    <source>
        <strain evidence="2">wild</strain>
    </source>
</reference>
<protein>
    <submittedName>
        <fullName evidence="1">Uncharacterized protein</fullName>
    </submittedName>
</protein>
<dbReference type="EMBL" id="CACVKT020009486">
    <property type="protein sequence ID" value="CAC5422079.1"/>
    <property type="molecule type" value="Genomic_DNA"/>
</dbReference>
<dbReference type="AlphaFoldDB" id="A0A6J8EN63"/>
<name>A0A6J8EN63_MYTCO</name>
<dbReference type="Proteomes" id="UP000507470">
    <property type="component" value="Unassembled WGS sequence"/>
</dbReference>
<accession>A0A6J8EN63</accession>
<organism evidence="1 2">
    <name type="scientific">Mytilus coruscus</name>
    <name type="common">Sea mussel</name>
    <dbReference type="NCBI Taxonomy" id="42192"/>
    <lineage>
        <taxon>Eukaryota</taxon>
        <taxon>Metazoa</taxon>
        <taxon>Spiralia</taxon>
        <taxon>Lophotrochozoa</taxon>
        <taxon>Mollusca</taxon>
        <taxon>Bivalvia</taxon>
        <taxon>Autobranchia</taxon>
        <taxon>Pteriomorphia</taxon>
        <taxon>Mytilida</taxon>
        <taxon>Mytiloidea</taxon>
        <taxon>Mytilidae</taxon>
        <taxon>Mytilinae</taxon>
        <taxon>Mytilus</taxon>
    </lineage>
</organism>
<gene>
    <name evidence="1" type="ORF">MCOR_54150</name>
</gene>
<keyword evidence="2" id="KW-1185">Reference proteome</keyword>
<dbReference type="OrthoDB" id="6127970at2759"/>
<evidence type="ECO:0000313" key="1">
    <source>
        <dbReference type="EMBL" id="CAC5422079.1"/>
    </source>
</evidence>
<sequence length="292" mass="32865">MEISWLPVLVPGQIYDYEVGLSPTSGSSAPDLLAFQSTKQHAHYLIIHSNIPDGTRFFIAIKTISKSNIEGITDHRLLCSEDIDVQMSLNSIKAYWTLPEDIQTYTFDALFAIERRSSLTISTEGVMVMSSPPATGAITLQHLNLTTGLGTEKLLVTFDQFYDPDIENTTEKYDAVQTYEYAITDNSMVGKMYTPWTIIKSQTTDNHKISFEVPLTGEMDFSRCKRFTIRGYNKAKHYSVVSTEIKDCTAYNPILINPNIVKDAVGQPDIVDGIGRTIYLTKNDYWLEADQD</sequence>